<dbReference type="Proteomes" id="UP001524570">
    <property type="component" value="Unassembled WGS sequence"/>
</dbReference>
<accession>A0ABT1TMS9</accession>
<gene>
    <name evidence="1" type="ORF">NP589_01550</name>
</gene>
<dbReference type="RefSeq" id="WP_256605366.1">
    <property type="nucleotide sequence ID" value="NZ_JANIBL010000003.1"/>
</dbReference>
<evidence type="ECO:0008006" key="3">
    <source>
        <dbReference type="Google" id="ProtNLM"/>
    </source>
</evidence>
<reference evidence="1 2" key="1">
    <citation type="submission" date="2022-07" db="EMBL/GenBank/DDBJ databases">
        <title>Methylomonas rivi sp. nov., Methylomonas rosea sp. nov., Methylomonas aureus sp. nov. and Methylomonas subterranea sp. nov., four novel methanotrophs isolated from a freshwater creek and the deep terrestrial subsurface.</title>
        <authorList>
            <person name="Abin C."/>
            <person name="Sankaranarayanan K."/>
            <person name="Garner C."/>
            <person name="Sindelar R."/>
            <person name="Kotary K."/>
            <person name="Garner R."/>
            <person name="Barclay S."/>
            <person name="Lawson P."/>
            <person name="Krumholz L."/>
        </authorList>
    </citation>
    <scope>NUCLEOTIDE SEQUENCE [LARGE SCALE GENOMIC DNA]</scope>
    <source>
        <strain evidence="1 2">WSC-7</strain>
    </source>
</reference>
<proteinExistence type="predicted"/>
<name>A0ABT1TMS9_9GAMM</name>
<keyword evidence="2" id="KW-1185">Reference proteome</keyword>
<comment type="caution">
    <text evidence="1">The sequence shown here is derived from an EMBL/GenBank/DDBJ whole genome shotgun (WGS) entry which is preliminary data.</text>
</comment>
<sequence>MRVLNSRQICVYSPSGIQTLFVRNSNALYSWNPDVLSYVSTAIANPPWDSSFISDGNAGAGVIDYVFLGKSVGNAGTGFALASFTFNVVGNQGESSALSLSIDPFNSGFVSPGALLINTSFIGSQVQVVPVPAAVWMFATGLAGLMGSSNLRKKHGLTV</sequence>
<evidence type="ECO:0000313" key="2">
    <source>
        <dbReference type="Proteomes" id="UP001524570"/>
    </source>
</evidence>
<protein>
    <recommendedName>
        <fullName evidence="3">PEP-CTERM sorting domain-containing protein</fullName>
    </recommendedName>
</protein>
<dbReference type="EMBL" id="JANIBL010000003">
    <property type="protein sequence ID" value="MCQ8116089.1"/>
    <property type="molecule type" value="Genomic_DNA"/>
</dbReference>
<evidence type="ECO:0000313" key="1">
    <source>
        <dbReference type="EMBL" id="MCQ8116089.1"/>
    </source>
</evidence>
<organism evidence="1 2">
    <name type="scientific">Methylomonas rosea</name>
    <dbReference type="NCBI Taxonomy" id="2952227"/>
    <lineage>
        <taxon>Bacteria</taxon>
        <taxon>Pseudomonadati</taxon>
        <taxon>Pseudomonadota</taxon>
        <taxon>Gammaproteobacteria</taxon>
        <taxon>Methylococcales</taxon>
        <taxon>Methylococcaceae</taxon>
        <taxon>Methylomonas</taxon>
    </lineage>
</organism>